<name>A0A1R4H372_9GAMM</name>
<dbReference type="InterPro" id="IPR002559">
    <property type="entry name" value="Transposase_11"/>
</dbReference>
<dbReference type="EMBL" id="FUKJ01000088">
    <property type="protein sequence ID" value="SJM90679.1"/>
    <property type="molecule type" value="Genomic_DNA"/>
</dbReference>
<dbReference type="GO" id="GO:0004803">
    <property type="term" value="F:transposase activity"/>
    <property type="evidence" value="ECO:0007669"/>
    <property type="project" value="InterPro"/>
</dbReference>
<dbReference type="InterPro" id="IPR047647">
    <property type="entry name" value="ISAs1_transpos"/>
</dbReference>
<dbReference type="Pfam" id="PF13808">
    <property type="entry name" value="DDE_Tnp_1_assoc"/>
    <property type="match status" value="1"/>
</dbReference>
<dbReference type="InterPro" id="IPR032806">
    <property type="entry name" value="YbfD_N"/>
</dbReference>
<evidence type="ECO:0000259" key="1">
    <source>
        <dbReference type="Pfam" id="PF01609"/>
    </source>
</evidence>
<keyword evidence="4" id="KW-1185">Reference proteome</keyword>
<accession>A0A1R4H372</accession>
<protein>
    <submittedName>
        <fullName evidence="3">Putative H repeat-associated protein</fullName>
    </submittedName>
</protein>
<dbReference type="InterPro" id="IPR051698">
    <property type="entry name" value="Transposase_11-like"/>
</dbReference>
<sequence>MNGLIEAFSNLEDPRVDRHKIHKLIDIIVLTICAVISGAEGWEAIETFGKTKKDWLQKFIALENGVPSHDCISRVMSRLEPSKMSECFVEWVKGVSDLTDGDIVSIDGKTARGSYNNKDKMGAIHMVSAWANQAGVSLGQVKTDAKSNEITAIPKLLDLLEIKGCIVTIDAMGCQTDIAEKIIDKSADYVLAVKDNQPQLHEAIIDYFDVAIKSNDFELAKIQFEEIVDAGHGRIEVRRHYLSTCLATLPKSTRWKGIKSIAMVESVRTNNGKTSIARRHYINSITDVKVFGHAVRSHWGVENSLHWVLDVIFREDDSRIRMGYGAESFNVIRQISLNLLKKEVSKLSIKRKRFMAGLDDLFREKVLFSL</sequence>
<dbReference type="AlphaFoldDB" id="A0A1R4H372"/>
<dbReference type="PANTHER" id="PTHR30298">
    <property type="entry name" value="H REPEAT-ASSOCIATED PREDICTED TRANSPOSASE"/>
    <property type="match status" value="1"/>
</dbReference>
<dbReference type="PANTHER" id="PTHR30298:SF0">
    <property type="entry name" value="PROTEIN YBFL-RELATED"/>
    <property type="match status" value="1"/>
</dbReference>
<proteinExistence type="predicted"/>
<feature type="domain" description="Transposase IS4-like" evidence="1">
    <location>
        <begin position="101"/>
        <end position="339"/>
    </location>
</feature>
<dbReference type="Proteomes" id="UP000195442">
    <property type="component" value="Unassembled WGS sequence"/>
</dbReference>
<feature type="domain" description="H repeat-associated protein N-terminal" evidence="2">
    <location>
        <begin position="6"/>
        <end position="92"/>
    </location>
</feature>
<organism evidence="3 4">
    <name type="scientific">Crenothrix polyspora</name>
    <dbReference type="NCBI Taxonomy" id="360316"/>
    <lineage>
        <taxon>Bacteria</taxon>
        <taxon>Pseudomonadati</taxon>
        <taxon>Pseudomonadota</taxon>
        <taxon>Gammaproteobacteria</taxon>
        <taxon>Methylococcales</taxon>
        <taxon>Crenotrichaceae</taxon>
        <taxon>Crenothrix</taxon>
    </lineage>
</organism>
<gene>
    <name evidence="3" type="primary">ydcC</name>
    <name evidence="3" type="ORF">CRENPOLYSF2_1780001</name>
</gene>
<evidence type="ECO:0000313" key="4">
    <source>
        <dbReference type="Proteomes" id="UP000195442"/>
    </source>
</evidence>
<dbReference type="NCBIfam" id="NF033564">
    <property type="entry name" value="transpos_ISAs1"/>
    <property type="match status" value="1"/>
</dbReference>
<dbReference type="Pfam" id="PF01609">
    <property type="entry name" value="DDE_Tnp_1"/>
    <property type="match status" value="1"/>
</dbReference>
<dbReference type="GO" id="GO:0006313">
    <property type="term" value="P:DNA transposition"/>
    <property type="evidence" value="ECO:0007669"/>
    <property type="project" value="InterPro"/>
</dbReference>
<evidence type="ECO:0000259" key="2">
    <source>
        <dbReference type="Pfam" id="PF13808"/>
    </source>
</evidence>
<dbReference type="GO" id="GO:0003677">
    <property type="term" value="F:DNA binding"/>
    <property type="evidence" value="ECO:0007669"/>
    <property type="project" value="InterPro"/>
</dbReference>
<reference evidence="4" key="1">
    <citation type="submission" date="2017-02" db="EMBL/GenBank/DDBJ databases">
        <authorList>
            <person name="Daims H."/>
        </authorList>
    </citation>
    <scope>NUCLEOTIDE SEQUENCE [LARGE SCALE GENOMIC DNA]</scope>
</reference>
<dbReference type="OrthoDB" id="8001376at2"/>
<evidence type="ECO:0000313" key="3">
    <source>
        <dbReference type="EMBL" id="SJM90679.1"/>
    </source>
</evidence>